<protein>
    <recommendedName>
        <fullName evidence="3">Delta-60 repeat domain-containing protein</fullName>
    </recommendedName>
</protein>
<evidence type="ECO:0008006" key="3">
    <source>
        <dbReference type="Google" id="ProtNLM"/>
    </source>
</evidence>
<gene>
    <name evidence="1" type="ORF">OH718_05770</name>
</gene>
<accession>A0ABT3BTB0</accession>
<proteinExistence type="predicted"/>
<dbReference type="InterPro" id="IPR013431">
    <property type="entry name" value="Delta_60_rpt"/>
</dbReference>
<evidence type="ECO:0000313" key="1">
    <source>
        <dbReference type="EMBL" id="MCV4376100.1"/>
    </source>
</evidence>
<sequence>MTTKKSPLAAGDLDPDFAENGILLTHFGPETLNAAVLGVNLAPDGKLLISGYRGQNDYALARLNPDGTPDQSFGNAGIVLGQFRAGLESAAAATFVTADDKLLLVGKVYIDALVDYRAVTRLNSDGSLDTRFGDQGSVILDLPLEKNATESTRFARDPETLQNASSTVSALLQSDGKIVVSDTFRDIAVTFRLTPDGSLDTSFNGTGYVTLGFPDSLTRLEPLYVENSKIIIAGTYRYTPTVEARPLVVRYNTDGSLDSSFGENGIFIVPPENTDAQSAQCLDIFRESNGNILGVGSTIVAPLKSVLLGLDKDGSMDPAFNGGQALFTEIGEQGSQWNNAALDSRSGLNVVLGGTLGSASEAIVGRLDNRGVWDTQFGASQGWVRIAAGTGHTLNYDVAVQDDGNILVAGALISDSGLFKGFVFRVLG</sequence>
<dbReference type="Pfam" id="PF17164">
    <property type="entry name" value="DUF5122"/>
    <property type="match status" value="4"/>
</dbReference>
<name>A0ABT3BTB0_9PSED</name>
<dbReference type="RefSeq" id="WP_200998950.1">
    <property type="nucleotide sequence ID" value="NZ_JAFGZD010000002.1"/>
</dbReference>
<dbReference type="EMBL" id="JAOXML010000003">
    <property type="protein sequence ID" value="MCV4376100.1"/>
    <property type="molecule type" value="Genomic_DNA"/>
</dbReference>
<dbReference type="Proteomes" id="UP001207294">
    <property type="component" value="Unassembled WGS sequence"/>
</dbReference>
<organism evidence="1 2">
    <name type="scientific">Pseudomonas capsici</name>
    <dbReference type="NCBI Taxonomy" id="2810614"/>
    <lineage>
        <taxon>Bacteria</taxon>
        <taxon>Pseudomonadati</taxon>
        <taxon>Pseudomonadota</taxon>
        <taxon>Gammaproteobacteria</taxon>
        <taxon>Pseudomonadales</taxon>
        <taxon>Pseudomonadaceae</taxon>
        <taxon>Pseudomonas</taxon>
    </lineage>
</organism>
<dbReference type="GeneID" id="93560089"/>
<keyword evidence="2" id="KW-1185">Reference proteome</keyword>
<reference evidence="1 2" key="1">
    <citation type="submission" date="2022-10" db="EMBL/GenBank/DDBJ databases">
        <title>Characterization of Pseudomonas capsici strains from pepper and tomato in Georgia.</title>
        <authorList>
            <person name="Zhao M."/>
            <person name="Dutta B."/>
        </authorList>
    </citation>
    <scope>NUCLEOTIDE SEQUENCE [LARGE SCALE GENOMIC DNA]</scope>
    <source>
        <strain evidence="1 2">Pc20-5</strain>
    </source>
</reference>
<comment type="caution">
    <text evidence="1">The sequence shown here is derived from an EMBL/GenBank/DDBJ whole genome shotgun (WGS) entry which is preliminary data.</text>
</comment>
<dbReference type="NCBIfam" id="TIGR02608">
    <property type="entry name" value="delta_60_rpt"/>
    <property type="match status" value="5"/>
</dbReference>
<dbReference type="Gene3D" id="2.80.10.50">
    <property type="match status" value="2"/>
</dbReference>
<evidence type="ECO:0000313" key="2">
    <source>
        <dbReference type="Proteomes" id="UP001207294"/>
    </source>
</evidence>